<organism evidence="17 18">
    <name type="scientific">Sphingorhabdus lutea</name>
    <dbReference type="NCBI Taxonomy" id="1913578"/>
    <lineage>
        <taxon>Bacteria</taxon>
        <taxon>Pseudomonadati</taxon>
        <taxon>Pseudomonadota</taxon>
        <taxon>Alphaproteobacteria</taxon>
        <taxon>Sphingomonadales</taxon>
        <taxon>Sphingomonadaceae</taxon>
        <taxon>Sphingorhabdus</taxon>
    </lineage>
</organism>
<name>A0A1L3JBV0_9SPHN</name>
<dbReference type="PANTHER" id="PTHR34265:SF1">
    <property type="entry name" value="TYPE III PANTOTHENATE KINASE"/>
    <property type="match status" value="1"/>
</dbReference>
<dbReference type="NCBIfam" id="NF009855">
    <property type="entry name" value="PRK13321.1"/>
    <property type="match status" value="1"/>
</dbReference>
<feature type="binding site" evidence="16">
    <location>
        <position position="187"/>
    </location>
    <ligand>
        <name>substrate</name>
    </ligand>
</feature>
<feature type="binding site" evidence="16">
    <location>
        <position position="133"/>
    </location>
    <ligand>
        <name>ATP</name>
        <dbReference type="ChEBI" id="CHEBI:30616"/>
    </ligand>
</feature>
<dbReference type="CDD" id="cd24015">
    <property type="entry name" value="ASKHA_NBD_PanK-III"/>
    <property type="match status" value="1"/>
</dbReference>
<comment type="subunit">
    <text evidence="5 16">Homodimer.</text>
</comment>
<accession>A0A1L3JBV0</accession>
<evidence type="ECO:0000256" key="11">
    <source>
        <dbReference type="ARBA" id="ARBA00022840"/>
    </source>
</evidence>
<feature type="active site" description="Proton acceptor" evidence="16">
    <location>
        <position position="110"/>
    </location>
</feature>
<keyword evidence="18" id="KW-1185">Reference proteome</keyword>
<dbReference type="HAMAP" id="MF_01274">
    <property type="entry name" value="Pantothen_kinase_3"/>
    <property type="match status" value="1"/>
</dbReference>
<sequence>MLLIADIGNSNVKFALANEEGILERWRIATDSRRTADEYATWLAQIFALSGYDIKSVKALILSSVVPRAVHNFSILAEKYLKADFVVAGRGDFNWDIKLNVEEPSSVGTDRIVNAIAAQLLCKMDKIVISFGTATTFDHIGSDGSYNGGSIAPGINLSLDGLYSATAQLPNIAITDPENDNMLGKTTEAQMQIGIFWGSLSLIEGMISRMKAQIGKPVQIIATGGMAYLFQKQHQIFDFIDPDLTLKGLSCLYYNKIKG</sequence>
<comment type="cofactor">
    <cofactor evidence="16">
        <name>NH4(+)</name>
        <dbReference type="ChEBI" id="CHEBI:28938"/>
    </cofactor>
    <cofactor evidence="16">
        <name>K(+)</name>
        <dbReference type="ChEBI" id="CHEBI:29103"/>
    </cofactor>
    <text evidence="16">A monovalent cation. Ammonium or potassium.</text>
</comment>
<evidence type="ECO:0000256" key="15">
    <source>
        <dbReference type="ARBA" id="ARBA00040883"/>
    </source>
</evidence>
<comment type="pathway">
    <text evidence="4 16">Cofactor biosynthesis; coenzyme A biosynthesis; CoA from (R)-pantothenate: step 1/5.</text>
</comment>
<proteinExistence type="inferred from homology"/>
<dbReference type="InterPro" id="IPR004619">
    <property type="entry name" value="Type_III_PanK"/>
</dbReference>
<comment type="cofactor">
    <cofactor evidence="2">
        <name>K(+)</name>
        <dbReference type="ChEBI" id="CHEBI:29103"/>
    </cofactor>
</comment>
<evidence type="ECO:0000313" key="18">
    <source>
        <dbReference type="Proteomes" id="UP000242561"/>
    </source>
</evidence>
<comment type="caution">
    <text evidence="16">Lacks conserved residue(s) required for the propagation of feature annotation.</text>
</comment>
<dbReference type="InterPro" id="IPR043129">
    <property type="entry name" value="ATPase_NBD"/>
</dbReference>
<dbReference type="EMBL" id="CP018154">
    <property type="protein sequence ID" value="APG62601.1"/>
    <property type="molecule type" value="Genomic_DNA"/>
</dbReference>
<dbReference type="PANTHER" id="PTHR34265">
    <property type="entry name" value="TYPE III PANTOTHENATE KINASE"/>
    <property type="match status" value="1"/>
</dbReference>
<keyword evidence="10 16" id="KW-0418">Kinase</keyword>
<dbReference type="KEGG" id="sphl:LPB140_07180"/>
<gene>
    <name evidence="16" type="primary">coaX</name>
    <name evidence="17" type="ORF">LPB140_07180</name>
</gene>
<dbReference type="STRING" id="1913578.LPB140_07180"/>
<evidence type="ECO:0000256" key="2">
    <source>
        <dbReference type="ARBA" id="ARBA00001958"/>
    </source>
</evidence>
<dbReference type="NCBIfam" id="TIGR00671">
    <property type="entry name" value="baf"/>
    <property type="match status" value="1"/>
</dbReference>
<comment type="similarity">
    <text evidence="14 16">Belongs to the type III pantothenate kinase family.</text>
</comment>
<dbReference type="GO" id="GO:0015937">
    <property type="term" value="P:coenzyme A biosynthetic process"/>
    <property type="evidence" value="ECO:0007669"/>
    <property type="project" value="UniProtKB-UniRule"/>
</dbReference>
<comment type="subcellular location">
    <subcellularLocation>
        <location evidence="3 16">Cytoplasm</location>
    </subcellularLocation>
</comment>
<dbReference type="GO" id="GO:0005524">
    <property type="term" value="F:ATP binding"/>
    <property type="evidence" value="ECO:0007669"/>
    <property type="project" value="UniProtKB-UniRule"/>
</dbReference>
<keyword evidence="11 16" id="KW-0067">ATP-binding</keyword>
<dbReference type="NCBIfam" id="NF009848">
    <property type="entry name" value="PRK13318.1-6"/>
    <property type="match status" value="1"/>
</dbReference>
<feature type="binding site" evidence="16">
    <location>
        <begin position="6"/>
        <end position="13"/>
    </location>
    <ligand>
        <name>ATP</name>
        <dbReference type="ChEBI" id="CHEBI:30616"/>
    </ligand>
</feature>
<comment type="catalytic activity">
    <reaction evidence="1 16">
        <text>(R)-pantothenate + ATP = (R)-4'-phosphopantothenate + ADP + H(+)</text>
        <dbReference type="Rhea" id="RHEA:16373"/>
        <dbReference type="ChEBI" id="CHEBI:10986"/>
        <dbReference type="ChEBI" id="CHEBI:15378"/>
        <dbReference type="ChEBI" id="CHEBI:29032"/>
        <dbReference type="ChEBI" id="CHEBI:30616"/>
        <dbReference type="ChEBI" id="CHEBI:456216"/>
        <dbReference type="EC" id="2.7.1.33"/>
    </reaction>
</comment>
<evidence type="ECO:0000256" key="1">
    <source>
        <dbReference type="ARBA" id="ARBA00001206"/>
    </source>
</evidence>
<keyword evidence="7 16" id="KW-0963">Cytoplasm</keyword>
<evidence type="ECO:0000256" key="16">
    <source>
        <dbReference type="HAMAP-Rule" id="MF_01274"/>
    </source>
</evidence>
<dbReference type="OrthoDB" id="9804707at2"/>
<keyword evidence="13 16" id="KW-0173">Coenzyme A biosynthesis</keyword>
<keyword evidence="12 16" id="KW-0630">Potassium</keyword>
<dbReference type="UniPathway" id="UPA00241">
    <property type="reaction ID" value="UER00352"/>
</dbReference>
<dbReference type="AlphaFoldDB" id="A0A1L3JBV0"/>
<evidence type="ECO:0000256" key="3">
    <source>
        <dbReference type="ARBA" id="ARBA00004496"/>
    </source>
</evidence>
<dbReference type="GO" id="GO:0004594">
    <property type="term" value="F:pantothenate kinase activity"/>
    <property type="evidence" value="ECO:0007669"/>
    <property type="project" value="UniProtKB-UniRule"/>
</dbReference>
<keyword evidence="8 16" id="KW-0808">Transferase</keyword>
<dbReference type="Gene3D" id="3.30.420.40">
    <property type="match status" value="2"/>
</dbReference>
<dbReference type="GO" id="GO:0005737">
    <property type="term" value="C:cytoplasm"/>
    <property type="evidence" value="ECO:0007669"/>
    <property type="project" value="UniProtKB-SubCell"/>
</dbReference>
<reference evidence="17 18" key="1">
    <citation type="submission" date="2016-11" db="EMBL/GenBank/DDBJ databases">
        <title>Sphingorhabdus sp. LPB0140, isolated from marine environment.</title>
        <authorList>
            <person name="Kim E."/>
            <person name="Yi H."/>
        </authorList>
    </citation>
    <scope>NUCLEOTIDE SEQUENCE [LARGE SCALE GENOMIC DNA]</scope>
    <source>
        <strain evidence="17 18">LPB0140</strain>
    </source>
</reference>
<evidence type="ECO:0000256" key="12">
    <source>
        <dbReference type="ARBA" id="ARBA00022958"/>
    </source>
</evidence>
<evidence type="ECO:0000256" key="14">
    <source>
        <dbReference type="ARBA" id="ARBA00038036"/>
    </source>
</evidence>
<dbReference type="RefSeq" id="WP_072559251.1">
    <property type="nucleotide sequence ID" value="NZ_CP018154.1"/>
</dbReference>
<evidence type="ECO:0000256" key="9">
    <source>
        <dbReference type="ARBA" id="ARBA00022741"/>
    </source>
</evidence>
<protein>
    <recommendedName>
        <fullName evidence="15 16">Type III pantothenate kinase</fullName>
        <ecNumber evidence="6 16">2.7.1.33</ecNumber>
    </recommendedName>
    <alternativeName>
        <fullName evidence="16">PanK-III</fullName>
    </alternativeName>
    <alternativeName>
        <fullName evidence="16">Pantothenic acid kinase</fullName>
    </alternativeName>
</protein>
<feature type="binding site" evidence="16">
    <location>
        <begin position="108"/>
        <end position="111"/>
    </location>
    <ligand>
        <name>substrate</name>
    </ligand>
</feature>
<keyword evidence="9 16" id="KW-0547">Nucleotide-binding</keyword>
<evidence type="ECO:0000256" key="13">
    <source>
        <dbReference type="ARBA" id="ARBA00022993"/>
    </source>
</evidence>
<dbReference type="Pfam" id="PF03309">
    <property type="entry name" value="Pan_kinase"/>
    <property type="match status" value="1"/>
</dbReference>
<dbReference type="EC" id="2.7.1.33" evidence="6 16"/>
<dbReference type="SUPFAM" id="SSF53067">
    <property type="entry name" value="Actin-like ATPase domain"/>
    <property type="match status" value="2"/>
</dbReference>
<evidence type="ECO:0000256" key="7">
    <source>
        <dbReference type="ARBA" id="ARBA00022490"/>
    </source>
</evidence>
<evidence type="ECO:0000313" key="17">
    <source>
        <dbReference type="EMBL" id="APG62601.1"/>
    </source>
</evidence>
<evidence type="ECO:0000256" key="8">
    <source>
        <dbReference type="ARBA" id="ARBA00022679"/>
    </source>
</evidence>
<evidence type="ECO:0000256" key="5">
    <source>
        <dbReference type="ARBA" id="ARBA00011738"/>
    </source>
</evidence>
<evidence type="ECO:0000256" key="6">
    <source>
        <dbReference type="ARBA" id="ARBA00012102"/>
    </source>
</evidence>
<dbReference type="Proteomes" id="UP000242561">
    <property type="component" value="Chromosome"/>
</dbReference>
<comment type="function">
    <text evidence="16">Catalyzes the phosphorylation of pantothenate (Pan), the first step in CoA biosynthesis.</text>
</comment>
<dbReference type="NCBIfam" id="NF009844">
    <property type="entry name" value="PRK13318.1-2"/>
    <property type="match status" value="1"/>
</dbReference>
<evidence type="ECO:0000256" key="4">
    <source>
        <dbReference type="ARBA" id="ARBA00005225"/>
    </source>
</evidence>
<evidence type="ECO:0000256" key="10">
    <source>
        <dbReference type="ARBA" id="ARBA00022777"/>
    </source>
</evidence>